<organism evidence="2 3">
    <name type="scientific">Saccharothrix coeruleofusca</name>
    <dbReference type="NCBI Taxonomy" id="33919"/>
    <lineage>
        <taxon>Bacteria</taxon>
        <taxon>Bacillati</taxon>
        <taxon>Actinomycetota</taxon>
        <taxon>Actinomycetes</taxon>
        <taxon>Pseudonocardiales</taxon>
        <taxon>Pseudonocardiaceae</taxon>
        <taxon>Saccharothrix</taxon>
    </lineage>
</organism>
<reference evidence="2" key="2">
    <citation type="submission" date="2020-09" db="EMBL/GenBank/DDBJ databases">
        <authorList>
            <person name="Sun Q."/>
            <person name="Ohkuma M."/>
        </authorList>
    </citation>
    <scope>NUCLEOTIDE SEQUENCE</scope>
    <source>
        <strain evidence="2">JCM 3313</strain>
    </source>
</reference>
<evidence type="ECO:0000313" key="2">
    <source>
        <dbReference type="EMBL" id="GGP65924.1"/>
    </source>
</evidence>
<dbReference type="EMBL" id="BMRG01000009">
    <property type="protein sequence ID" value="GGP65924.1"/>
    <property type="molecule type" value="Genomic_DNA"/>
</dbReference>
<dbReference type="AlphaFoldDB" id="A0A918EG39"/>
<sequence>MAGLWRDAVARMVDVDSPLGRVGVAVDELAAHLPMPGTQTRCPLCSTMTWPCASFLDAARHLHDGGVPVGLLVPLDLHPVLWPPTASAPAPVTAVGGSTTSTPPAVHPAPVRESWAG</sequence>
<name>A0A918EG39_9PSEU</name>
<evidence type="ECO:0000313" key="3">
    <source>
        <dbReference type="Proteomes" id="UP000639606"/>
    </source>
</evidence>
<gene>
    <name evidence="2" type="ORF">GCM10010185_43130</name>
</gene>
<reference evidence="2" key="1">
    <citation type="journal article" date="2014" name="Int. J. Syst. Evol. Microbiol.">
        <title>Complete genome sequence of Corynebacterium casei LMG S-19264T (=DSM 44701T), isolated from a smear-ripened cheese.</title>
        <authorList>
            <consortium name="US DOE Joint Genome Institute (JGI-PGF)"/>
            <person name="Walter F."/>
            <person name="Albersmeier A."/>
            <person name="Kalinowski J."/>
            <person name="Ruckert C."/>
        </authorList>
    </citation>
    <scope>NUCLEOTIDE SEQUENCE</scope>
    <source>
        <strain evidence="2">JCM 3313</strain>
    </source>
</reference>
<keyword evidence="3" id="KW-1185">Reference proteome</keyword>
<feature type="region of interest" description="Disordered" evidence="1">
    <location>
        <begin position="88"/>
        <end position="117"/>
    </location>
</feature>
<protein>
    <submittedName>
        <fullName evidence="2">Uncharacterized protein</fullName>
    </submittedName>
</protein>
<proteinExistence type="predicted"/>
<comment type="caution">
    <text evidence="2">The sequence shown here is derived from an EMBL/GenBank/DDBJ whole genome shotgun (WGS) entry which is preliminary data.</text>
</comment>
<evidence type="ECO:0000256" key="1">
    <source>
        <dbReference type="SAM" id="MobiDB-lite"/>
    </source>
</evidence>
<dbReference type="Proteomes" id="UP000639606">
    <property type="component" value="Unassembled WGS sequence"/>
</dbReference>
<accession>A0A918EG39</accession>